<keyword evidence="1" id="KW-0732">Signal</keyword>
<reference evidence="2 3" key="1">
    <citation type="submission" date="2018-06" db="EMBL/GenBank/DDBJ databases">
        <title>The draft genome sequences of strains SCU63 and S1.</title>
        <authorList>
            <person name="Gan L."/>
        </authorList>
    </citation>
    <scope>NUCLEOTIDE SEQUENCE [LARGE SCALE GENOMIC DNA]</scope>
    <source>
        <strain evidence="2 3">S1</strain>
    </source>
</reference>
<feature type="signal peptide" evidence="1">
    <location>
        <begin position="1"/>
        <end position="21"/>
    </location>
</feature>
<dbReference type="Proteomes" id="UP000251869">
    <property type="component" value="Unassembled WGS sequence"/>
</dbReference>
<evidence type="ECO:0000313" key="3">
    <source>
        <dbReference type="Proteomes" id="UP000251869"/>
    </source>
</evidence>
<keyword evidence="3" id="KW-1185">Reference proteome</keyword>
<gene>
    <name evidence="2" type="ORF">DP119_11750</name>
</gene>
<dbReference type="PROSITE" id="PS51257">
    <property type="entry name" value="PROKAR_LIPOPROTEIN"/>
    <property type="match status" value="1"/>
</dbReference>
<organism evidence="2 3">
    <name type="scientific">Planococcus maitriensis</name>
    <dbReference type="NCBI Taxonomy" id="221799"/>
    <lineage>
        <taxon>Bacteria</taxon>
        <taxon>Bacillati</taxon>
        <taxon>Bacillota</taxon>
        <taxon>Bacilli</taxon>
        <taxon>Bacillales</taxon>
        <taxon>Caryophanaceae</taxon>
        <taxon>Planococcus</taxon>
    </lineage>
</organism>
<feature type="chain" id="PRO_5039620777" description="Lipoprotein" evidence="1">
    <location>
        <begin position="22"/>
        <end position="365"/>
    </location>
</feature>
<name>A0A365K429_9BACL</name>
<protein>
    <recommendedName>
        <fullName evidence="4">Lipoprotein</fullName>
    </recommendedName>
</protein>
<proteinExistence type="predicted"/>
<evidence type="ECO:0008006" key="4">
    <source>
        <dbReference type="Google" id="ProtNLM"/>
    </source>
</evidence>
<dbReference type="SUPFAM" id="SSF50965">
    <property type="entry name" value="Galactose oxidase, central domain"/>
    <property type="match status" value="1"/>
</dbReference>
<dbReference type="InterPro" id="IPR011043">
    <property type="entry name" value="Gal_Oxase/kelch_b-propeller"/>
</dbReference>
<dbReference type="AlphaFoldDB" id="A0A365K429"/>
<accession>A0A365K429</accession>
<sequence>MKKWLPLTATLLLSGCSMQPAQPTEDTRKYAHGVSIVGNTVLWSEKSGEQRKDGWTHDIYKKEIDENQFDTLVSNPEAQEPVSASSTDETSIITYEDGYDSYNNVSQRYKLYGDNWQPLYEGTLLDGGHSGHAASTNAHHVLFWSHGWVNGGGVNDLGSGKEVIVSTVSNEGEVLHDIKLSQADDRDSWPMLAASDDNALLVWQQFNDDASEASLRFAVYDPVANELTVTPSELLPQVNFYIYSVSYVPAASQYVVAAQTNRGGTLLLLSKEGEVIDQIDAPRLVREAAPAIEGNTLVFPQLPANYFTVHVSDDQLQLNSSDSLDISWGTSGTTGVFLDERRVYFATLDKEGLQEVTVELDEAAQ</sequence>
<comment type="caution">
    <text evidence="2">The sequence shown here is derived from an EMBL/GenBank/DDBJ whole genome shotgun (WGS) entry which is preliminary data.</text>
</comment>
<evidence type="ECO:0000256" key="1">
    <source>
        <dbReference type="SAM" id="SignalP"/>
    </source>
</evidence>
<dbReference type="OrthoDB" id="8928404at2"/>
<evidence type="ECO:0000313" key="2">
    <source>
        <dbReference type="EMBL" id="RAZ66969.1"/>
    </source>
</evidence>
<dbReference type="RefSeq" id="WP_112233359.1">
    <property type="nucleotide sequence ID" value="NZ_QLZQ01000005.1"/>
</dbReference>
<dbReference type="EMBL" id="QLZQ01000005">
    <property type="protein sequence ID" value="RAZ66969.1"/>
    <property type="molecule type" value="Genomic_DNA"/>
</dbReference>